<dbReference type="Proteomes" id="UP001235664">
    <property type="component" value="Unassembled WGS sequence"/>
</dbReference>
<dbReference type="InterPro" id="IPR008988">
    <property type="entry name" value="Transcriptional_repressor_C"/>
</dbReference>
<evidence type="ECO:0000256" key="1">
    <source>
        <dbReference type="ARBA" id="ARBA00022598"/>
    </source>
</evidence>
<comment type="catalytic activity">
    <reaction evidence="6">
        <text>biotin + L-lysyl-[protein] + ATP = N(6)-biotinyl-L-lysyl-[protein] + AMP + diphosphate + H(+)</text>
        <dbReference type="Rhea" id="RHEA:11756"/>
        <dbReference type="Rhea" id="RHEA-COMP:9752"/>
        <dbReference type="Rhea" id="RHEA-COMP:10505"/>
        <dbReference type="ChEBI" id="CHEBI:15378"/>
        <dbReference type="ChEBI" id="CHEBI:29969"/>
        <dbReference type="ChEBI" id="CHEBI:30616"/>
        <dbReference type="ChEBI" id="CHEBI:33019"/>
        <dbReference type="ChEBI" id="CHEBI:57586"/>
        <dbReference type="ChEBI" id="CHEBI:83144"/>
        <dbReference type="ChEBI" id="CHEBI:456215"/>
        <dbReference type="EC" id="6.3.4.15"/>
    </reaction>
</comment>
<protein>
    <recommendedName>
        <fullName evidence="5">biotin--[biotin carboxyl-carrier protein] ligase</fullName>
        <ecNumber evidence="5">6.3.4.15</ecNumber>
    </recommendedName>
</protein>
<dbReference type="SUPFAM" id="SSF55681">
    <property type="entry name" value="Class II aaRS and biotin synthetases"/>
    <property type="match status" value="1"/>
</dbReference>
<dbReference type="PANTHER" id="PTHR12835">
    <property type="entry name" value="BIOTIN PROTEIN LIGASE"/>
    <property type="match status" value="1"/>
</dbReference>
<dbReference type="InterPro" id="IPR004143">
    <property type="entry name" value="BPL_LPL_catalytic"/>
</dbReference>
<organism evidence="8 9">
    <name type="scientific">Qipengyuania benthica</name>
    <dbReference type="NCBI Taxonomy" id="3067651"/>
    <lineage>
        <taxon>Bacteria</taxon>
        <taxon>Pseudomonadati</taxon>
        <taxon>Pseudomonadota</taxon>
        <taxon>Alphaproteobacteria</taxon>
        <taxon>Sphingomonadales</taxon>
        <taxon>Erythrobacteraceae</taxon>
        <taxon>Qipengyuania</taxon>
    </lineage>
</organism>
<proteinExistence type="predicted"/>
<gene>
    <name evidence="8" type="ORF">Q9K01_07535</name>
</gene>
<dbReference type="Gene3D" id="2.30.30.100">
    <property type="match status" value="1"/>
</dbReference>
<keyword evidence="2" id="KW-0547">Nucleotide-binding</keyword>
<dbReference type="InterPro" id="IPR045864">
    <property type="entry name" value="aa-tRNA-synth_II/BPL/LPL"/>
</dbReference>
<evidence type="ECO:0000256" key="4">
    <source>
        <dbReference type="ARBA" id="ARBA00023267"/>
    </source>
</evidence>
<dbReference type="EMBL" id="JAVAIL010000002">
    <property type="protein sequence ID" value="MDP4539467.1"/>
    <property type="molecule type" value="Genomic_DNA"/>
</dbReference>
<comment type="caution">
    <text evidence="8">The sequence shown here is derived from an EMBL/GenBank/DDBJ whole genome shotgun (WGS) entry which is preliminary data.</text>
</comment>
<evidence type="ECO:0000259" key="7">
    <source>
        <dbReference type="PROSITE" id="PS51733"/>
    </source>
</evidence>
<dbReference type="Pfam" id="PF03099">
    <property type="entry name" value="BPL_LplA_LipB"/>
    <property type="match status" value="1"/>
</dbReference>
<dbReference type="NCBIfam" id="TIGR00121">
    <property type="entry name" value="birA_ligase"/>
    <property type="match status" value="1"/>
</dbReference>
<keyword evidence="1 8" id="KW-0436">Ligase</keyword>
<keyword evidence="4" id="KW-0092">Biotin</keyword>
<evidence type="ECO:0000256" key="5">
    <source>
        <dbReference type="ARBA" id="ARBA00024227"/>
    </source>
</evidence>
<dbReference type="InterPro" id="IPR004408">
    <property type="entry name" value="Biotin_CoA_COase_ligase"/>
</dbReference>
<evidence type="ECO:0000256" key="3">
    <source>
        <dbReference type="ARBA" id="ARBA00022840"/>
    </source>
</evidence>
<keyword evidence="9" id="KW-1185">Reference proteome</keyword>
<reference evidence="8 9" key="1">
    <citation type="submission" date="2023-08" db="EMBL/GenBank/DDBJ databases">
        <title>genomic of DY56.</title>
        <authorList>
            <person name="Wang Y."/>
        </authorList>
    </citation>
    <scope>NUCLEOTIDE SEQUENCE [LARGE SCALE GENOMIC DNA]</scope>
    <source>
        <strain evidence="8 9">DY56-A-20</strain>
    </source>
</reference>
<dbReference type="InterPro" id="IPR003142">
    <property type="entry name" value="BPL_C"/>
</dbReference>
<evidence type="ECO:0000256" key="2">
    <source>
        <dbReference type="ARBA" id="ARBA00022741"/>
    </source>
</evidence>
<dbReference type="RefSeq" id="WP_305929593.1">
    <property type="nucleotide sequence ID" value="NZ_JAVAIL010000002.1"/>
</dbReference>
<dbReference type="CDD" id="cd16442">
    <property type="entry name" value="BPL"/>
    <property type="match status" value="1"/>
</dbReference>
<dbReference type="PANTHER" id="PTHR12835:SF5">
    <property type="entry name" value="BIOTIN--PROTEIN LIGASE"/>
    <property type="match status" value="1"/>
</dbReference>
<evidence type="ECO:0000313" key="8">
    <source>
        <dbReference type="EMBL" id="MDP4539467.1"/>
    </source>
</evidence>
<dbReference type="SUPFAM" id="SSF50037">
    <property type="entry name" value="C-terminal domain of transcriptional repressors"/>
    <property type="match status" value="1"/>
</dbReference>
<name>A0ABT9H820_9SPHN</name>
<dbReference type="Pfam" id="PF02237">
    <property type="entry name" value="BPL_C"/>
    <property type="match status" value="1"/>
</dbReference>
<evidence type="ECO:0000313" key="9">
    <source>
        <dbReference type="Proteomes" id="UP001235664"/>
    </source>
</evidence>
<evidence type="ECO:0000256" key="6">
    <source>
        <dbReference type="ARBA" id="ARBA00047846"/>
    </source>
</evidence>
<keyword evidence="3" id="KW-0067">ATP-binding</keyword>
<dbReference type="PROSITE" id="PS51733">
    <property type="entry name" value="BPL_LPL_CATALYTIC"/>
    <property type="match status" value="1"/>
</dbReference>
<feature type="domain" description="BPL/LPL catalytic" evidence="7">
    <location>
        <begin position="3"/>
        <end position="171"/>
    </location>
</feature>
<accession>A0ABT9H820</accession>
<dbReference type="GO" id="GO:0004077">
    <property type="term" value="F:biotin--[biotin carboxyl-carrier protein] ligase activity"/>
    <property type="evidence" value="ECO:0007669"/>
    <property type="project" value="UniProtKB-EC"/>
</dbReference>
<dbReference type="EC" id="6.3.4.15" evidence="5"/>
<sequence>MIRTLPQTGSTNADLLAALRAGERVGEGEWLVADRQTAGRGRQGRDWFDGAGNFMGSTIVRLSPRDPSPATLALVAGVAVHEAVLPQLAQPSALAIKWPNDLLYAGAKLAGILLERQDEAIVVGIGVNLAAAPQLPDRKTIALAELGPAPARDFFARELAVRFASELERWRTYGLEPLVRRWEAAAHSAGTRLTVAPPGEPAITGAFAGLTPDGALSLRLDNGSQRVIHAGDVMLAS</sequence>
<dbReference type="Gene3D" id="3.30.930.10">
    <property type="entry name" value="Bira Bifunctional Protein, Domain 2"/>
    <property type="match status" value="1"/>
</dbReference>